<dbReference type="STRING" id="1299998.AUL39_01200"/>
<dbReference type="EMBL" id="LOJF01000001">
    <property type="protein sequence ID" value="KUH58987.1"/>
    <property type="molecule type" value="Genomic_DNA"/>
</dbReference>
<dbReference type="RefSeq" id="WP_059052813.1">
    <property type="nucleotide sequence ID" value="NZ_LOJF01000001.1"/>
</dbReference>
<reference evidence="1 2" key="1">
    <citation type="submission" date="2015-12" db="EMBL/GenBank/DDBJ databases">
        <title>Draft Genome Sequence of Olsenella scatoligenes SK9K4T; a Producer of 3-Methylindole- (skatole) and 4-Methylphenol- (p-cresol) Isolated from Pig Feces.</title>
        <authorList>
            <person name="Li X."/>
            <person name="Borg B."/>
            <person name="Canibe N."/>
        </authorList>
    </citation>
    <scope>NUCLEOTIDE SEQUENCE [LARGE SCALE GENOMIC DNA]</scope>
    <source>
        <strain evidence="1 2">SK9K4</strain>
    </source>
</reference>
<organism evidence="1 2">
    <name type="scientific">Tractidigestivibacter scatoligenes</name>
    <name type="common">Olsenella scatoligenes</name>
    <dbReference type="NCBI Taxonomy" id="1299998"/>
    <lineage>
        <taxon>Bacteria</taxon>
        <taxon>Bacillati</taxon>
        <taxon>Actinomycetota</taxon>
        <taxon>Coriobacteriia</taxon>
        <taxon>Coriobacteriales</taxon>
        <taxon>Atopobiaceae</taxon>
        <taxon>Tractidigestivibacter</taxon>
    </lineage>
</organism>
<dbReference type="AlphaFoldDB" id="A0A100YWI1"/>
<dbReference type="Proteomes" id="UP000054078">
    <property type="component" value="Unassembled WGS sequence"/>
</dbReference>
<sequence length="323" mass="35301">MNGREELVLRCAQRRREKIGTLSDEGFAELCLAVRENPTAFVDSPEQASFATLVGALDAFHRAGADDDLLDDDEFRAARERRLQALSAGCAQALSQDDGCLDAQLVQTLAAELNPDDRLDALLQIEAKADAATELSLGATGDAWDDVFMRPQLRLWDAIARTCLDGGRYRMALEVSQGLMAASPADRVGGRLTAALALARLEDEEGFNELDARLSGRENSWLNLGRTILLYKLGRMSAARRALRGYGELCEGAAYALLRPTFVEIYLPDRPEVPAGGFEEATFAVHEAEPIIADVPDFIGWADGFPWFHAAGESYAEANGYDW</sequence>
<comment type="caution">
    <text evidence="1">The sequence shown here is derived from an EMBL/GenBank/DDBJ whole genome shotgun (WGS) entry which is preliminary data.</text>
</comment>
<evidence type="ECO:0008006" key="3">
    <source>
        <dbReference type="Google" id="ProtNLM"/>
    </source>
</evidence>
<evidence type="ECO:0000313" key="1">
    <source>
        <dbReference type="EMBL" id="KUH58987.1"/>
    </source>
</evidence>
<dbReference type="OrthoDB" id="3186459at2"/>
<evidence type="ECO:0000313" key="2">
    <source>
        <dbReference type="Proteomes" id="UP000054078"/>
    </source>
</evidence>
<proteinExistence type="predicted"/>
<keyword evidence="2" id="KW-1185">Reference proteome</keyword>
<protein>
    <recommendedName>
        <fullName evidence="3">Tetratricopeptide repeat protein</fullName>
    </recommendedName>
</protein>
<gene>
    <name evidence="1" type="ORF">AUL39_01200</name>
</gene>
<accession>A0A100YWI1</accession>
<name>A0A100YWI1_TRASO</name>